<dbReference type="OrthoDB" id="9759894at2"/>
<evidence type="ECO:0000259" key="2">
    <source>
        <dbReference type="Pfam" id="PF06808"/>
    </source>
</evidence>
<feature type="transmembrane region" description="Helical" evidence="1">
    <location>
        <begin position="189"/>
        <end position="211"/>
    </location>
</feature>
<feature type="transmembrane region" description="Helical" evidence="1">
    <location>
        <begin position="117"/>
        <end position="137"/>
    </location>
</feature>
<keyword evidence="1" id="KW-1133">Transmembrane helix</keyword>
<evidence type="ECO:0000256" key="1">
    <source>
        <dbReference type="SAM" id="Phobius"/>
    </source>
</evidence>
<feature type="transmembrane region" description="Helical" evidence="1">
    <location>
        <begin position="310"/>
        <end position="334"/>
    </location>
</feature>
<keyword evidence="1" id="KW-0812">Transmembrane</keyword>
<dbReference type="PANTHER" id="PTHR43849:SF2">
    <property type="entry name" value="BLL3936 PROTEIN"/>
    <property type="match status" value="1"/>
</dbReference>
<keyword evidence="1" id="KW-0472">Membrane</keyword>
<comment type="caution">
    <text evidence="3">The sequence shown here is derived from an EMBL/GenBank/DDBJ whole genome shotgun (WGS) entry which is preliminary data.</text>
</comment>
<sequence>MSKHNKKLNQNIEVSNQSKYRNFNNKFWKYLIFAIAVSLSIFHLYSAGFGSLLAIKFRAVHIGVIMILIFLLIPHRNKKVDSNLFSKYPSIFDVLLALLSGVTIGYIFYFYDDVILRGGIANQTEIILGTIFLLLILEAARRSVGWALPLLAVIFFLYGLYGEWIPGPLNHANFSYRRMIEQMYISTEGIFGIALGVSAQYIFLFILFGAFMSKTGMGQLITDMSLAVSGKKAGGPAKVAVIASSTMGTINGAAVANVVTTGSFTIPLMKKIGFKPVFAGSVEAVASAGGQIVPPVMGAAAFILAELTGISYATVMIAAIVPAFLYYFSTWIMIDREAKRLNLRGLNKEELPSLKETFIKRGHMIIPLVIVVSLIVYGLTPIYAAFFGIVSIWIVSFLRKETKLTFKEFMLTLEEGSKGALSVAAACAVVGIIIGVVSLTGLGVSFTSIMLDLTHGQLPLLLLLTMLSCIILGMGLPTSAAYIMAGTVAAPVLIATGVEVLAAHLFVFYFATLSTLTPPVALASYAAAGIANASPSKVGWAGFRLAIAGFIIPFAFVYNPSLILIEGGIDNILISLFTAMFGIFLIAASVIGHYVVNLSMLNRTILFICGILLISSILWANLVGILVGLFILFVLNKQKSSIQTNSLI</sequence>
<feature type="transmembrane region" description="Helical" evidence="1">
    <location>
        <begin position="605"/>
        <end position="635"/>
    </location>
</feature>
<dbReference type="RefSeq" id="WP_095653455.1">
    <property type="nucleotide sequence ID" value="NZ_NPOA01000001.1"/>
</dbReference>
<dbReference type="NCBIfam" id="TIGR02123">
    <property type="entry name" value="TRAP_fused"/>
    <property type="match status" value="1"/>
</dbReference>
<dbReference type="Proteomes" id="UP000218887">
    <property type="component" value="Unassembled WGS sequence"/>
</dbReference>
<feature type="transmembrane region" description="Helical" evidence="1">
    <location>
        <begin position="358"/>
        <end position="376"/>
    </location>
</feature>
<feature type="transmembrane region" description="Helical" evidence="1">
    <location>
        <begin position="277"/>
        <end position="304"/>
    </location>
</feature>
<evidence type="ECO:0000313" key="3">
    <source>
        <dbReference type="EMBL" id="PAV31084.1"/>
    </source>
</evidence>
<protein>
    <submittedName>
        <fullName evidence="3">C4-dicarboxylate ABC transporter permease</fullName>
    </submittedName>
</protein>
<feature type="transmembrane region" description="Helical" evidence="1">
    <location>
        <begin position="458"/>
        <end position="476"/>
    </location>
</feature>
<feature type="transmembrane region" description="Helical" evidence="1">
    <location>
        <begin position="144"/>
        <end position="161"/>
    </location>
</feature>
<organism evidence="3 4">
    <name type="scientific">Virgibacillus profundi</name>
    <dbReference type="NCBI Taxonomy" id="2024555"/>
    <lineage>
        <taxon>Bacteria</taxon>
        <taxon>Bacillati</taxon>
        <taxon>Bacillota</taxon>
        <taxon>Bacilli</taxon>
        <taxon>Bacillales</taxon>
        <taxon>Bacillaceae</taxon>
        <taxon>Virgibacillus</taxon>
    </lineage>
</organism>
<feature type="transmembrane region" description="Helical" evidence="1">
    <location>
        <begin position="94"/>
        <end position="111"/>
    </location>
</feature>
<dbReference type="InterPro" id="IPR010656">
    <property type="entry name" value="DctM"/>
</dbReference>
<name>A0A2A2IIJ3_9BACI</name>
<feature type="transmembrane region" description="Helical" evidence="1">
    <location>
        <begin position="545"/>
        <end position="565"/>
    </location>
</feature>
<proteinExistence type="predicted"/>
<feature type="domain" description="TRAP C4-dicarboxylate transport system permease DctM subunit" evidence="2">
    <location>
        <begin position="132"/>
        <end position="565"/>
    </location>
</feature>
<reference evidence="3 4" key="1">
    <citation type="submission" date="2017-08" db="EMBL/GenBank/DDBJ databases">
        <title>Virgibacillus indicus sp. nov. and Virgibacillus profoundi sp. nov, two moderately halophilic bacteria isolated from marine sediment by using the Microfluidic Streak Plate.</title>
        <authorList>
            <person name="Xu B."/>
            <person name="Hu B."/>
            <person name="Wang J."/>
            <person name="Zhu Y."/>
            <person name="Huang L."/>
            <person name="Du W."/>
            <person name="Huang Y."/>
        </authorList>
    </citation>
    <scope>NUCLEOTIDE SEQUENCE [LARGE SCALE GENOMIC DNA]</scope>
    <source>
        <strain evidence="3 4">IO3-P3-H5</strain>
    </source>
</reference>
<dbReference type="InterPro" id="IPR011853">
    <property type="entry name" value="TRAP_DctM-Dct_fused"/>
</dbReference>
<dbReference type="PANTHER" id="PTHR43849">
    <property type="entry name" value="BLL3936 PROTEIN"/>
    <property type="match status" value="1"/>
</dbReference>
<feature type="transmembrane region" description="Helical" evidence="1">
    <location>
        <begin position="488"/>
        <end position="511"/>
    </location>
</feature>
<dbReference type="AlphaFoldDB" id="A0A2A2IIJ3"/>
<feature type="transmembrane region" description="Helical" evidence="1">
    <location>
        <begin position="572"/>
        <end position="593"/>
    </location>
</feature>
<accession>A0A2A2IIJ3</accession>
<keyword evidence="4" id="KW-1185">Reference proteome</keyword>
<feature type="transmembrane region" description="Helical" evidence="1">
    <location>
        <begin position="419"/>
        <end position="446"/>
    </location>
</feature>
<dbReference type="Pfam" id="PF06808">
    <property type="entry name" value="DctM"/>
    <property type="match status" value="1"/>
</dbReference>
<evidence type="ECO:0000313" key="4">
    <source>
        <dbReference type="Proteomes" id="UP000218887"/>
    </source>
</evidence>
<feature type="transmembrane region" description="Helical" evidence="1">
    <location>
        <begin position="27"/>
        <end position="46"/>
    </location>
</feature>
<feature type="transmembrane region" description="Helical" evidence="1">
    <location>
        <begin position="52"/>
        <end position="73"/>
    </location>
</feature>
<dbReference type="EMBL" id="NPOA01000001">
    <property type="protein sequence ID" value="PAV31084.1"/>
    <property type="molecule type" value="Genomic_DNA"/>
</dbReference>
<gene>
    <name evidence="3" type="ORF">CIL05_00030</name>
</gene>